<dbReference type="OrthoDB" id="167315at2759"/>
<comment type="subcellular location">
    <subcellularLocation>
        <location evidence="2">Cytoplasm</location>
    </subcellularLocation>
    <subcellularLocation>
        <location evidence="1">Nucleus</location>
    </subcellularLocation>
</comment>
<dbReference type="PROSITE" id="PS50908">
    <property type="entry name" value="RWD"/>
    <property type="match status" value="1"/>
</dbReference>
<feature type="domain" description="RWD" evidence="6">
    <location>
        <begin position="4"/>
        <end position="110"/>
    </location>
</feature>
<dbReference type="GO" id="GO:1902073">
    <property type="term" value="P:positive regulation of hypoxia-inducible factor-1alpha signaling pathway"/>
    <property type="evidence" value="ECO:0007669"/>
    <property type="project" value="InterPro"/>
</dbReference>
<dbReference type="GO" id="GO:0005634">
    <property type="term" value="C:nucleus"/>
    <property type="evidence" value="ECO:0007669"/>
    <property type="project" value="UniProtKB-SubCell"/>
</dbReference>
<dbReference type="InterPro" id="IPR006575">
    <property type="entry name" value="RWD_dom"/>
</dbReference>
<dbReference type="AlphaFoldDB" id="A0A812ARD0"/>
<gene>
    <name evidence="7" type="ORF">SPHA_4081</name>
</gene>
<proteinExistence type="predicted"/>
<dbReference type="Gene3D" id="3.10.110.10">
    <property type="entry name" value="Ubiquitin Conjugating Enzyme"/>
    <property type="match status" value="1"/>
</dbReference>
<evidence type="ECO:0000259" key="6">
    <source>
        <dbReference type="PROSITE" id="PS50908"/>
    </source>
</evidence>
<dbReference type="InterPro" id="IPR016135">
    <property type="entry name" value="UBQ-conjugating_enzyme/RWD"/>
</dbReference>
<evidence type="ECO:0000256" key="3">
    <source>
        <dbReference type="ARBA" id="ARBA00015444"/>
    </source>
</evidence>
<dbReference type="GO" id="GO:0005737">
    <property type="term" value="C:cytoplasm"/>
    <property type="evidence" value="ECO:0007669"/>
    <property type="project" value="UniProtKB-SubCell"/>
</dbReference>
<dbReference type="PANTHER" id="PTHR15628">
    <property type="entry name" value="RWD DOMAIN-CONTAINING PROTEIN 3"/>
    <property type="match status" value="1"/>
</dbReference>
<dbReference type="PANTHER" id="PTHR15628:SF1">
    <property type="entry name" value="RWD DOMAIN-CONTAINING PROTEIN 3"/>
    <property type="match status" value="1"/>
</dbReference>
<keyword evidence="5" id="KW-0539">Nucleus</keyword>
<dbReference type="SMART" id="SM00591">
    <property type="entry name" value="RWD"/>
    <property type="match status" value="1"/>
</dbReference>
<dbReference type="InterPro" id="IPR038840">
    <property type="entry name" value="RWDD3"/>
</dbReference>
<reference evidence="7" key="1">
    <citation type="submission" date="2021-01" db="EMBL/GenBank/DDBJ databases">
        <authorList>
            <person name="Li R."/>
            <person name="Bekaert M."/>
        </authorList>
    </citation>
    <scope>NUCLEOTIDE SEQUENCE</scope>
    <source>
        <strain evidence="7">Farmed</strain>
    </source>
</reference>
<evidence type="ECO:0000313" key="7">
    <source>
        <dbReference type="EMBL" id="CAE1153994.1"/>
    </source>
</evidence>
<sequence>MAEEELSLLAEIFCFPGELVHWRSGDAIHVNVKISEPCAQMGSHDVLNNFVLPLDYPSNSISEINITSSSLPADFINRIKEKLQIHAVTRRGEPMLLELIELSKESLNKLHNQTDLCQHLDKANIQQKKCLQAEDIQSCTDPDSTEKRQANCSSIQYKGLWITLIQLDHMRSKSKYTKIIKNWSKYFNLSGRLIFCQKLILILLLGDRENLKTYLVQHKTACVDVDSRGHSCKERMMTVLTEEPYTATVKEGKNMGFSDFQAVECSNMAEVENIFKTYMLHYFCHSLSVCLVNTPPPLF</sequence>
<evidence type="ECO:0000256" key="2">
    <source>
        <dbReference type="ARBA" id="ARBA00004496"/>
    </source>
</evidence>
<keyword evidence="8" id="KW-1185">Reference proteome</keyword>
<dbReference type="Proteomes" id="UP000597762">
    <property type="component" value="Unassembled WGS sequence"/>
</dbReference>
<evidence type="ECO:0000256" key="5">
    <source>
        <dbReference type="ARBA" id="ARBA00023242"/>
    </source>
</evidence>
<keyword evidence="4" id="KW-0963">Cytoplasm</keyword>
<dbReference type="GO" id="GO:0033235">
    <property type="term" value="P:positive regulation of protein sumoylation"/>
    <property type="evidence" value="ECO:0007669"/>
    <property type="project" value="InterPro"/>
</dbReference>
<dbReference type="CDD" id="cd24164">
    <property type="entry name" value="RWDD3_C"/>
    <property type="match status" value="1"/>
</dbReference>
<name>A0A812ARD0_ACAPH</name>
<evidence type="ECO:0000313" key="8">
    <source>
        <dbReference type="Proteomes" id="UP000597762"/>
    </source>
</evidence>
<accession>A0A812ARD0</accession>
<dbReference type="SUPFAM" id="SSF54495">
    <property type="entry name" value="UBC-like"/>
    <property type="match status" value="1"/>
</dbReference>
<dbReference type="EMBL" id="CAHIKZ030000126">
    <property type="protein sequence ID" value="CAE1153994.1"/>
    <property type="molecule type" value="Genomic_DNA"/>
</dbReference>
<evidence type="ECO:0000256" key="4">
    <source>
        <dbReference type="ARBA" id="ARBA00022490"/>
    </source>
</evidence>
<evidence type="ECO:0000256" key="1">
    <source>
        <dbReference type="ARBA" id="ARBA00004123"/>
    </source>
</evidence>
<dbReference type="Pfam" id="PF05773">
    <property type="entry name" value="RWD"/>
    <property type="match status" value="1"/>
</dbReference>
<protein>
    <recommendedName>
        <fullName evidence="3">RWD domain-containing protein 3</fullName>
    </recommendedName>
</protein>
<comment type="caution">
    <text evidence="7">The sequence shown here is derived from an EMBL/GenBank/DDBJ whole genome shotgun (WGS) entry which is preliminary data.</text>
</comment>
<organism evidence="7 8">
    <name type="scientific">Acanthosepion pharaonis</name>
    <name type="common">Pharaoh cuttlefish</name>
    <name type="synonym">Sepia pharaonis</name>
    <dbReference type="NCBI Taxonomy" id="158019"/>
    <lineage>
        <taxon>Eukaryota</taxon>
        <taxon>Metazoa</taxon>
        <taxon>Spiralia</taxon>
        <taxon>Lophotrochozoa</taxon>
        <taxon>Mollusca</taxon>
        <taxon>Cephalopoda</taxon>
        <taxon>Coleoidea</taxon>
        <taxon>Decapodiformes</taxon>
        <taxon>Sepiida</taxon>
        <taxon>Sepiina</taxon>
        <taxon>Sepiidae</taxon>
        <taxon>Acanthosepion</taxon>
    </lineage>
</organism>